<dbReference type="EMBL" id="AP022822">
    <property type="protein sequence ID" value="BCA86651.1"/>
    <property type="molecule type" value="Genomic_DNA"/>
</dbReference>
<dbReference type="Pfam" id="PF00574">
    <property type="entry name" value="CLP_protease"/>
    <property type="match status" value="1"/>
</dbReference>
<dbReference type="AlphaFoldDB" id="A0A679IP49"/>
<dbReference type="GO" id="GO:0009368">
    <property type="term" value="C:endopeptidase Clp complex"/>
    <property type="evidence" value="ECO:0007669"/>
    <property type="project" value="TreeGrafter"/>
</dbReference>
<dbReference type="InterPro" id="IPR029045">
    <property type="entry name" value="ClpP/crotonase-like_dom_sf"/>
</dbReference>
<reference evidence="7 8" key="1">
    <citation type="submission" date="2020-02" db="EMBL/GenBank/DDBJ databases">
        <title>Characterization of vanA genotype vancomycin-resistant Enterococcus saigonensis VE80.</title>
        <authorList>
            <person name="Harada T."/>
            <person name="Motooka D."/>
            <person name="Nakamura S."/>
            <person name="Yamamoto Y."/>
            <person name="Kawahara R."/>
            <person name="Kawatsu K."/>
        </authorList>
    </citation>
    <scope>NUCLEOTIDE SEQUENCE [LARGE SCALE GENOMIC DNA]</scope>
    <source>
        <strain evidence="7 8">VE80</strain>
    </source>
</reference>
<protein>
    <recommendedName>
        <fullName evidence="6">ATP-dependent Clp protease proteolytic subunit</fullName>
    </recommendedName>
</protein>
<sequence length="247" mass="27369">MTLKIKVNGPIISNGDKWFYDWFEEEATCPNDVLGALTDNNEDVELSINSYGGLLDSGNEIYTALRNYPGKVTANVIMAGSAASIIAMSADVVKMSPVGQIMIHNVQMGAGGDYHDMDKASEILQKSNKSIASAYEAKTGKSHEEILALMDRETWMTAQEAVELGFADDVMFESQEKPLLVASGANNMINPKIIAKVRELKNQQEKPVAEIKVNLDEIHGYIDEKLNEIKNKKDEPVNESPFTRFFF</sequence>
<keyword evidence="5" id="KW-0720">Serine protease</keyword>
<dbReference type="PANTHER" id="PTHR10381">
    <property type="entry name" value="ATP-DEPENDENT CLP PROTEASE PROTEOLYTIC SUBUNIT"/>
    <property type="match status" value="1"/>
</dbReference>
<gene>
    <name evidence="7" type="primary">pi323</name>
    <name evidence="7" type="ORF">EsVE80_21740</name>
</gene>
<dbReference type="Proteomes" id="UP000502998">
    <property type="component" value="Chromosome"/>
</dbReference>
<accession>A0A679IP49</accession>
<dbReference type="CDD" id="cd07016">
    <property type="entry name" value="S14_ClpP_1"/>
    <property type="match status" value="1"/>
</dbReference>
<dbReference type="GO" id="GO:0006515">
    <property type="term" value="P:protein quality control for misfolded or incompletely synthesized proteins"/>
    <property type="evidence" value="ECO:0007669"/>
    <property type="project" value="TreeGrafter"/>
</dbReference>
<comment type="similarity">
    <text evidence="1 6">Belongs to the peptidase S14 family.</text>
</comment>
<evidence type="ECO:0000313" key="8">
    <source>
        <dbReference type="Proteomes" id="UP000502998"/>
    </source>
</evidence>
<keyword evidence="3 7" id="KW-0645">Protease</keyword>
<dbReference type="KEGG" id="esg:EsVE80_21740"/>
<evidence type="ECO:0000313" key="7">
    <source>
        <dbReference type="EMBL" id="BCA86651.1"/>
    </source>
</evidence>
<evidence type="ECO:0000256" key="3">
    <source>
        <dbReference type="ARBA" id="ARBA00022670"/>
    </source>
</evidence>
<evidence type="ECO:0000256" key="4">
    <source>
        <dbReference type="ARBA" id="ARBA00022801"/>
    </source>
</evidence>
<evidence type="ECO:0000256" key="5">
    <source>
        <dbReference type="ARBA" id="ARBA00022825"/>
    </source>
</evidence>
<proteinExistence type="inferred from homology"/>
<dbReference type="InterPro" id="IPR001907">
    <property type="entry name" value="ClpP"/>
</dbReference>
<keyword evidence="8" id="KW-1185">Reference proteome</keyword>
<dbReference type="SUPFAM" id="SSF52096">
    <property type="entry name" value="ClpP/crotonase"/>
    <property type="match status" value="1"/>
</dbReference>
<dbReference type="GO" id="GO:0004252">
    <property type="term" value="F:serine-type endopeptidase activity"/>
    <property type="evidence" value="ECO:0007669"/>
    <property type="project" value="InterPro"/>
</dbReference>
<dbReference type="GO" id="GO:0004176">
    <property type="term" value="F:ATP-dependent peptidase activity"/>
    <property type="evidence" value="ECO:0007669"/>
    <property type="project" value="InterPro"/>
</dbReference>
<organism evidence="7 8">
    <name type="scientific">Enterococcus saigonensis</name>
    <dbReference type="NCBI Taxonomy" id="1805431"/>
    <lineage>
        <taxon>Bacteria</taxon>
        <taxon>Bacillati</taxon>
        <taxon>Bacillota</taxon>
        <taxon>Bacilli</taxon>
        <taxon>Lactobacillales</taxon>
        <taxon>Enterococcaceae</taxon>
        <taxon>Enterococcus</taxon>
    </lineage>
</organism>
<name>A0A679IP49_9ENTE</name>
<keyword evidence="4" id="KW-0378">Hydrolase</keyword>
<dbReference type="RefSeq" id="WP_173103770.1">
    <property type="nucleotide sequence ID" value="NZ_AP022822.1"/>
</dbReference>
<dbReference type="GO" id="GO:0051117">
    <property type="term" value="F:ATPase binding"/>
    <property type="evidence" value="ECO:0007669"/>
    <property type="project" value="TreeGrafter"/>
</dbReference>
<evidence type="ECO:0000256" key="2">
    <source>
        <dbReference type="ARBA" id="ARBA00022490"/>
    </source>
</evidence>
<dbReference type="NCBIfam" id="NF045542">
    <property type="entry name" value="Clp_rel_HeadMat"/>
    <property type="match status" value="1"/>
</dbReference>
<dbReference type="Gene3D" id="3.90.226.10">
    <property type="entry name" value="2-enoyl-CoA Hydratase, Chain A, domain 1"/>
    <property type="match status" value="1"/>
</dbReference>
<evidence type="ECO:0000256" key="6">
    <source>
        <dbReference type="RuleBase" id="RU003567"/>
    </source>
</evidence>
<dbReference type="PRINTS" id="PR00127">
    <property type="entry name" value="CLPPROTEASEP"/>
</dbReference>
<dbReference type="PANTHER" id="PTHR10381:SF70">
    <property type="entry name" value="ATP-DEPENDENT CLP PROTEASE PROTEOLYTIC SUBUNIT"/>
    <property type="match status" value="1"/>
</dbReference>
<keyword evidence="2" id="KW-0963">Cytoplasm</keyword>
<dbReference type="InterPro" id="IPR023562">
    <property type="entry name" value="ClpP/TepA"/>
</dbReference>
<evidence type="ECO:0000256" key="1">
    <source>
        <dbReference type="ARBA" id="ARBA00007039"/>
    </source>
</evidence>